<sequence>MGQVASLCSGDIFKELQEKYGETFVKLMVAEKSKEVVHEEFGKLNSKSNETFQGFNDRTSNMVDEKSKALNNIFDDLKAKVNSTLPGGIPAIERLKGQSINDFSGYNALQNQINSVKTQAFKKIEDEKGALQGELNNRKTAMISSIDQEKPKIQVYDDLPDPLKTVVRHKAEETFVDQISKNKGAIVESIGKQFNLNNLEGIFQKISPEGALNGIVGSATGQLSSALGLGGGSIGGVISGGLNFLKR</sequence>
<reference evidence="1" key="1">
    <citation type="journal article" date="2011" name="Plant Physiol.">
        <title>Comprehensive sequence analysis of 24,783 barley full-length cDNAs derived from 12 clone libraries.</title>
        <authorList>
            <person name="Matsumoto T."/>
            <person name="Tanaka T."/>
            <person name="Sakai H."/>
            <person name="Amano N."/>
            <person name="Kanamori H."/>
            <person name="Kurita K."/>
            <person name="Kikuta A."/>
            <person name="Kamiya K."/>
            <person name="Yamamoto M."/>
            <person name="Ikawa H."/>
            <person name="Fujii N."/>
            <person name="Hori K."/>
            <person name="Itoh T."/>
            <person name="Sato K."/>
        </authorList>
    </citation>
    <scope>NUCLEOTIDE SEQUENCE</scope>
</reference>
<dbReference type="AlphaFoldDB" id="F2E2T9"/>
<dbReference type="EMBL" id="AK370461">
    <property type="protein sequence ID" value="BAK01661.1"/>
    <property type="molecule type" value="mRNA"/>
</dbReference>
<name>F2E2T9_HORVV</name>
<accession>F2E2T9</accession>
<proteinExistence type="evidence at transcript level"/>
<organism evidence="1">
    <name type="scientific">Hordeum vulgare subsp. vulgare</name>
    <name type="common">Domesticated barley</name>
    <dbReference type="NCBI Taxonomy" id="112509"/>
    <lineage>
        <taxon>Eukaryota</taxon>
        <taxon>Viridiplantae</taxon>
        <taxon>Streptophyta</taxon>
        <taxon>Embryophyta</taxon>
        <taxon>Tracheophyta</taxon>
        <taxon>Spermatophyta</taxon>
        <taxon>Magnoliopsida</taxon>
        <taxon>Liliopsida</taxon>
        <taxon>Poales</taxon>
        <taxon>Poaceae</taxon>
        <taxon>BOP clade</taxon>
        <taxon>Pooideae</taxon>
        <taxon>Triticodae</taxon>
        <taxon>Triticeae</taxon>
        <taxon>Hordeinae</taxon>
        <taxon>Hordeum</taxon>
    </lineage>
</organism>
<evidence type="ECO:0000313" key="1">
    <source>
        <dbReference type="EMBL" id="BAK01661.1"/>
    </source>
</evidence>
<protein>
    <submittedName>
        <fullName evidence="1">Predicted protein</fullName>
    </submittedName>
</protein>